<dbReference type="Gene3D" id="3.40.50.720">
    <property type="entry name" value="NAD(P)-binding Rossmann-like Domain"/>
    <property type="match status" value="1"/>
</dbReference>
<name>A0A1G2C8D5_9BACT</name>
<evidence type="ECO:0000313" key="4">
    <source>
        <dbReference type="Proteomes" id="UP000176349"/>
    </source>
</evidence>
<dbReference type="InterPro" id="IPR052515">
    <property type="entry name" value="Gfo/Idh/MocA_Oxidoreductase"/>
</dbReference>
<dbReference type="PANTHER" id="PTHR43249:SF1">
    <property type="entry name" value="D-GLUCOSIDE 3-DEHYDROGENASE"/>
    <property type="match status" value="1"/>
</dbReference>
<accession>A0A1G2C8D5</accession>
<comment type="caution">
    <text evidence="3">The sequence shown here is derived from an EMBL/GenBank/DDBJ whole genome shotgun (WGS) entry which is preliminary data.</text>
</comment>
<evidence type="ECO:0008006" key="5">
    <source>
        <dbReference type="Google" id="ProtNLM"/>
    </source>
</evidence>
<dbReference type="PANTHER" id="PTHR43249">
    <property type="entry name" value="UDP-N-ACETYL-2-AMINO-2-DEOXY-D-GLUCURONATE OXIDASE"/>
    <property type="match status" value="1"/>
</dbReference>
<dbReference type="Pfam" id="PF01408">
    <property type="entry name" value="GFO_IDH_MocA"/>
    <property type="match status" value="1"/>
</dbReference>
<organism evidence="3 4">
    <name type="scientific">Candidatus Liptonbacteria bacterium GWC1_60_9</name>
    <dbReference type="NCBI Taxonomy" id="1798645"/>
    <lineage>
        <taxon>Bacteria</taxon>
        <taxon>Candidatus Liptoniibacteriota</taxon>
    </lineage>
</organism>
<feature type="domain" description="Gfo/Idh/MocA-like oxidoreductase N-terminal" evidence="1">
    <location>
        <begin position="2"/>
        <end position="92"/>
    </location>
</feature>
<gene>
    <name evidence="3" type="ORF">A2128_01640</name>
</gene>
<dbReference type="Gene3D" id="3.30.360.10">
    <property type="entry name" value="Dihydrodipicolinate Reductase, domain 2"/>
    <property type="match status" value="1"/>
</dbReference>
<dbReference type="InterPro" id="IPR036291">
    <property type="entry name" value="NAD(P)-bd_dom_sf"/>
</dbReference>
<sequence length="270" mass="30167">MKFALIGTGFIMPRHAEAIYAVGGKIVDVANTAHGEDAWRKMVRETAADCVVILAPNNLHFPMAMAALDAEKIVLCEKPLSFRVEELRTLAARPNIFTVLQLKYHPLVAKLAGEVSRGGEHRIEMDISVYRDKKYYESWKGKKELSGGILFNLGIHYFDLLIHLFGEPTTAGPVSYDPKTASGSFEGNNYSCAWRLSTDELQDSQRRVFRVNGADYNFSSKDNLSYENLHREVYRDLLRGKGVTPAEAIPATALINDMYKSAGIEFDSIV</sequence>
<dbReference type="InterPro" id="IPR000683">
    <property type="entry name" value="Gfo/Idh/MocA-like_OxRdtase_N"/>
</dbReference>
<dbReference type="SUPFAM" id="SSF51735">
    <property type="entry name" value="NAD(P)-binding Rossmann-fold domains"/>
    <property type="match status" value="1"/>
</dbReference>
<dbReference type="Proteomes" id="UP000176349">
    <property type="component" value="Unassembled WGS sequence"/>
</dbReference>
<feature type="domain" description="Gfo/Idh/MocA-like oxidoreductase C-terminal" evidence="2">
    <location>
        <begin position="124"/>
        <end position="169"/>
    </location>
</feature>
<evidence type="ECO:0000313" key="3">
    <source>
        <dbReference type="EMBL" id="OGY97411.1"/>
    </source>
</evidence>
<dbReference type="AlphaFoldDB" id="A0A1G2C8D5"/>
<dbReference type="Pfam" id="PF02894">
    <property type="entry name" value="GFO_IDH_MocA_C"/>
    <property type="match status" value="1"/>
</dbReference>
<dbReference type="InterPro" id="IPR004104">
    <property type="entry name" value="Gfo/Idh/MocA-like_OxRdtase_C"/>
</dbReference>
<protein>
    <recommendedName>
        <fullName evidence="5">Gfo/Idh/MocA-like oxidoreductase N-terminal domain-containing protein</fullName>
    </recommendedName>
</protein>
<dbReference type="EMBL" id="MHKV01000012">
    <property type="protein sequence ID" value="OGY97411.1"/>
    <property type="molecule type" value="Genomic_DNA"/>
</dbReference>
<evidence type="ECO:0000259" key="1">
    <source>
        <dbReference type="Pfam" id="PF01408"/>
    </source>
</evidence>
<reference evidence="3 4" key="1">
    <citation type="journal article" date="2016" name="Nat. Commun.">
        <title>Thousands of microbial genomes shed light on interconnected biogeochemical processes in an aquifer system.</title>
        <authorList>
            <person name="Anantharaman K."/>
            <person name="Brown C.T."/>
            <person name="Hug L.A."/>
            <person name="Sharon I."/>
            <person name="Castelle C.J."/>
            <person name="Probst A.J."/>
            <person name="Thomas B.C."/>
            <person name="Singh A."/>
            <person name="Wilkins M.J."/>
            <person name="Karaoz U."/>
            <person name="Brodie E.L."/>
            <person name="Williams K.H."/>
            <person name="Hubbard S.S."/>
            <person name="Banfield J.F."/>
        </authorList>
    </citation>
    <scope>NUCLEOTIDE SEQUENCE [LARGE SCALE GENOMIC DNA]</scope>
</reference>
<proteinExistence type="predicted"/>
<evidence type="ECO:0000259" key="2">
    <source>
        <dbReference type="Pfam" id="PF02894"/>
    </source>
</evidence>
<dbReference type="GO" id="GO:0000166">
    <property type="term" value="F:nucleotide binding"/>
    <property type="evidence" value="ECO:0007669"/>
    <property type="project" value="InterPro"/>
</dbReference>